<dbReference type="InterPro" id="IPR050688">
    <property type="entry name" value="Zinc_finger/UBP_domain"/>
</dbReference>
<accession>A0A7R9QH52</accession>
<protein>
    <recommendedName>
        <fullName evidence="7">C2H2-type domain-containing protein</fullName>
    </recommendedName>
</protein>
<dbReference type="SUPFAM" id="SSF57667">
    <property type="entry name" value="beta-beta-alpha zinc fingers"/>
    <property type="match status" value="7"/>
</dbReference>
<evidence type="ECO:0000256" key="6">
    <source>
        <dbReference type="SAM" id="MobiDB-lite"/>
    </source>
</evidence>
<evidence type="ECO:0000256" key="3">
    <source>
        <dbReference type="ARBA" id="ARBA00022771"/>
    </source>
</evidence>
<gene>
    <name evidence="8" type="ORF">ONB1V03_LOCUS5214</name>
</gene>
<feature type="domain" description="C2H2-type" evidence="7">
    <location>
        <begin position="255"/>
        <end position="282"/>
    </location>
</feature>
<feature type="domain" description="C2H2-type" evidence="7">
    <location>
        <begin position="900"/>
        <end position="927"/>
    </location>
</feature>
<evidence type="ECO:0000313" key="9">
    <source>
        <dbReference type="Proteomes" id="UP000728032"/>
    </source>
</evidence>
<dbReference type="PANTHER" id="PTHR24403">
    <property type="entry name" value="ZINC FINGER PROTEIN"/>
    <property type="match status" value="1"/>
</dbReference>
<evidence type="ECO:0000256" key="2">
    <source>
        <dbReference type="ARBA" id="ARBA00022737"/>
    </source>
</evidence>
<feature type="domain" description="C2H2-type" evidence="7">
    <location>
        <begin position="649"/>
        <end position="676"/>
    </location>
</feature>
<dbReference type="GO" id="GO:0005634">
    <property type="term" value="C:nucleus"/>
    <property type="evidence" value="ECO:0007669"/>
    <property type="project" value="TreeGrafter"/>
</dbReference>
<dbReference type="PROSITE" id="PS50157">
    <property type="entry name" value="ZINC_FINGER_C2H2_2"/>
    <property type="match status" value="10"/>
</dbReference>
<proteinExistence type="predicted"/>
<keyword evidence="1" id="KW-0479">Metal-binding</keyword>
<dbReference type="OrthoDB" id="6417347at2759"/>
<evidence type="ECO:0000256" key="4">
    <source>
        <dbReference type="ARBA" id="ARBA00022833"/>
    </source>
</evidence>
<dbReference type="InterPro" id="IPR036236">
    <property type="entry name" value="Znf_C2H2_sf"/>
</dbReference>
<feature type="compositionally biased region" description="Polar residues" evidence="6">
    <location>
        <begin position="1357"/>
        <end position="1367"/>
    </location>
</feature>
<dbReference type="InterPro" id="IPR013087">
    <property type="entry name" value="Znf_C2H2_type"/>
</dbReference>
<dbReference type="GO" id="GO:0010468">
    <property type="term" value="P:regulation of gene expression"/>
    <property type="evidence" value="ECO:0007669"/>
    <property type="project" value="TreeGrafter"/>
</dbReference>
<feature type="domain" description="C2H2-type" evidence="7">
    <location>
        <begin position="1099"/>
        <end position="1126"/>
    </location>
</feature>
<evidence type="ECO:0000313" key="8">
    <source>
        <dbReference type="EMBL" id="CAD7645448.1"/>
    </source>
</evidence>
<sequence length="1551" mass="178454">MCDFESPYSWNVDRHVRSHYSNGLFKCTKCSFACDKKQALTVHMTQHHRDRAGEQPTGDSVEVDPNRDIQLKIEDSERQVVNQSIGEDMEGEGESLAHLFTQSMEEGPQTSSPSTSSRLPTTFVRQTDGKIVAKQGVLKKCKYCNFQTDTFAKLQKHEAAYHPEKKFKCPLCEIKFENLVWLQRHLTHMHQEDTEANNIVTILEQLNPKRKRNKPIPSTSTPLSQSIPEVLAEGLPKQPNVQMKRKHAPQDKNPTQCQVCGYQTRWISELEKHMRVHTKERPFSCPYCSFKSKWKGDLNRHIQKYHSRLPMPDLNLMEQQIQSQSDGNQTLDPSMDWTQKPILPEFGAEMSAEYEKDASILSGEQDYDDYNEEMEEIKMDDKPLPDDYEERPLVFDDLSDDNEDAPDMGDEDDVENELQIDFEDREVSTPTENAGPSDSPHEVTKSGKVKMYRCSYCDFTCSTASRFHVHFVQHLNTKPFQCSVCGHRSNWEWDVTKHIKMKSQRDPKHVDAKAMLVHESGKRDYSKYNKYVVWVNQREVMANNTSNPKIDFRAKRARLEPTDGVEYEDNDMNQTNEVKYEVEYEEDNSYNCPDPESIVITPDICFEVQGEDPTNANVEYNQGFNPAFQPNVPYNSNPTPSASEDLRLLQCSYCEFKHKESKVMVSHLSSHAGMKPYRCRRCGFDSNWREVVVRHCIARHQSNSEDVEQRFRCTVNKTMCKIIDDNIAPKVINSAPASHLPSAVQAFQESHQSVRISGFKGSFRCDLCPFRAEKAFHMDFHVKRHQPSSGPFKCPHCPYWVNAKKSLVKHMLLHADNDNSVTREDNRAQNSASIETGVEGFNESSSQLDDDMGDDNESENGLVIYENEDNESQVFMNQRNLNPMARQSASFHRPNRNSSYSCTLCTYSVSYLHLLNQHMKVHYQNSGDIQEPINYCEIPPEADSEFMDESDDRDESDIPFTWVQIGNNKRKLFQCRFCSTTSKRRTYIFVHERLHSTNNNETFKCSRCQFETRDSNHFLSHLNQHKIDENEAQNASDVQKSPSNETKFGAPSVSVIDVNNIRHGSRRMFSYVCPDCPAAFKSPGDLKIHSAFHGAEHPHHCPYCNYKAKNKPQLCKHLYVHTAEYITKRANSYPDGTKLLIGDAVDHMKRDLRSPQIDNSVAFQAQSGATSLLKKTDSQSSSMCEASTPLSGSVATQIVPKRAALFSSVGQTSRQQMILLEMNESNAYLDKIRSGVKHRFIYRCSHCPALHNYQSYASVSHSVYNHRCHRCPAAFSKKSRLEKHVTLHGLDAKWKCDQCDYAVHYAATLVKHRACHQMNPDFKTDNADNHLEASELKQMANIQESSDTTKDTDLNKKSQISSSTSTEAIPLADNPNAEPNESEKEEKILFCCDRCPYVHHRRDAVQSHLKRHDQQIRNVRDGKQCPYCDYTCLQPSYLREHIQWHFEPIHERRPALFTYFNDMEVWKLETLECEQNGHKEDDKSEGEAKQLLFKDLGINYDIQQRFEPLESDEELYELYNGFENNYSDSDSEEDKPPVDESSDAIPANELC</sequence>
<feature type="domain" description="C2H2-type" evidence="7">
    <location>
        <begin position="25"/>
        <end position="52"/>
    </location>
</feature>
<keyword evidence="4" id="KW-0862">Zinc</keyword>
<feature type="region of interest" description="Disordered" evidence="6">
    <location>
        <begin position="422"/>
        <end position="444"/>
    </location>
</feature>
<dbReference type="SMART" id="SM00355">
    <property type="entry name" value="ZnF_C2H2"/>
    <property type="match status" value="20"/>
</dbReference>
<feature type="region of interest" description="Disordered" evidence="6">
    <location>
        <begin position="1520"/>
        <end position="1551"/>
    </location>
</feature>
<feature type="region of interest" description="Disordered" evidence="6">
    <location>
        <begin position="819"/>
        <end position="855"/>
    </location>
</feature>
<organism evidence="8">
    <name type="scientific">Oppiella nova</name>
    <dbReference type="NCBI Taxonomy" id="334625"/>
    <lineage>
        <taxon>Eukaryota</taxon>
        <taxon>Metazoa</taxon>
        <taxon>Ecdysozoa</taxon>
        <taxon>Arthropoda</taxon>
        <taxon>Chelicerata</taxon>
        <taxon>Arachnida</taxon>
        <taxon>Acari</taxon>
        <taxon>Acariformes</taxon>
        <taxon>Sarcoptiformes</taxon>
        <taxon>Oribatida</taxon>
        <taxon>Brachypylina</taxon>
        <taxon>Oppioidea</taxon>
        <taxon>Oppiidae</taxon>
        <taxon>Oppiella</taxon>
    </lineage>
</organism>
<evidence type="ECO:0000256" key="1">
    <source>
        <dbReference type="ARBA" id="ARBA00022723"/>
    </source>
</evidence>
<dbReference type="GO" id="GO:0008270">
    <property type="term" value="F:zinc ion binding"/>
    <property type="evidence" value="ECO:0007669"/>
    <property type="project" value="UniProtKB-KW"/>
</dbReference>
<keyword evidence="2" id="KW-0677">Repeat</keyword>
<feature type="region of interest" description="Disordered" evidence="6">
    <location>
        <begin position="1343"/>
        <end position="1382"/>
    </location>
</feature>
<evidence type="ECO:0000256" key="5">
    <source>
        <dbReference type="PROSITE-ProRule" id="PRU00042"/>
    </source>
</evidence>
<feature type="domain" description="C2H2-type" evidence="7">
    <location>
        <begin position="1071"/>
        <end position="1098"/>
    </location>
</feature>
<evidence type="ECO:0000259" key="7">
    <source>
        <dbReference type="PROSITE" id="PS50157"/>
    </source>
</evidence>
<keyword evidence="9" id="KW-1185">Reference proteome</keyword>
<feature type="domain" description="C2H2-type" evidence="7">
    <location>
        <begin position="973"/>
        <end position="1000"/>
    </location>
</feature>
<feature type="domain" description="C2H2-type" evidence="7">
    <location>
        <begin position="1266"/>
        <end position="1293"/>
    </location>
</feature>
<dbReference type="EMBL" id="OC916850">
    <property type="protein sequence ID" value="CAD7645448.1"/>
    <property type="molecule type" value="Genomic_DNA"/>
</dbReference>
<dbReference type="Proteomes" id="UP000728032">
    <property type="component" value="Unassembled WGS sequence"/>
</dbReference>
<feature type="compositionally biased region" description="Basic and acidic residues" evidence="6">
    <location>
        <begin position="1347"/>
        <end position="1356"/>
    </location>
</feature>
<dbReference type="EMBL" id="CAJPVJ010002025">
    <property type="protein sequence ID" value="CAG2165675.1"/>
    <property type="molecule type" value="Genomic_DNA"/>
</dbReference>
<dbReference type="Gene3D" id="3.30.160.60">
    <property type="entry name" value="Classic Zinc Finger"/>
    <property type="match status" value="11"/>
</dbReference>
<feature type="domain" description="C2H2-type" evidence="7">
    <location>
        <begin position="452"/>
        <end position="479"/>
    </location>
</feature>
<dbReference type="PANTHER" id="PTHR24403:SF67">
    <property type="entry name" value="FI01116P-RELATED"/>
    <property type="match status" value="1"/>
</dbReference>
<feature type="domain" description="C2H2-type" evidence="7">
    <location>
        <begin position="167"/>
        <end position="195"/>
    </location>
</feature>
<reference evidence="8" key="1">
    <citation type="submission" date="2020-11" db="EMBL/GenBank/DDBJ databases">
        <authorList>
            <person name="Tran Van P."/>
        </authorList>
    </citation>
    <scope>NUCLEOTIDE SEQUENCE</scope>
</reference>
<name>A0A7R9QH52_9ACAR</name>
<dbReference type="PROSITE" id="PS00028">
    <property type="entry name" value="ZINC_FINGER_C2H2_1"/>
    <property type="match status" value="9"/>
</dbReference>
<dbReference type="Pfam" id="PF13909">
    <property type="entry name" value="zf-H2C2_5"/>
    <property type="match status" value="1"/>
</dbReference>
<keyword evidence="3 5" id="KW-0863">Zinc-finger</keyword>